<evidence type="ECO:0000313" key="4">
    <source>
        <dbReference type="Proteomes" id="UP000694844"/>
    </source>
</evidence>
<feature type="compositionally biased region" description="Basic and acidic residues" evidence="1">
    <location>
        <begin position="502"/>
        <end position="516"/>
    </location>
</feature>
<dbReference type="AlphaFoldDB" id="A0A8B8ERL3"/>
<feature type="compositionally biased region" description="Basic and acidic residues" evidence="1">
    <location>
        <begin position="535"/>
        <end position="553"/>
    </location>
</feature>
<evidence type="ECO:0000256" key="2">
    <source>
        <dbReference type="SAM" id="Phobius"/>
    </source>
</evidence>
<keyword evidence="2" id="KW-0812">Transmembrane</keyword>
<gene>
    <name evidence="5" type="primary">LOC111136207</name>
</gene>
<evidence type="ECO:0000256" key="3">
    <source>
        <dbReference type="SAM" id="SignalP"/>
    </source>
</evidence>
<feature type="compositionally biased region" description="Low complexity" evidence="1">
    <location>
        <begin position="750"/>
        <end position="763"/>
    </location>
</feature>
<feature type="compositionally biased region" description="Low complexity" evidence="1">
    <location>
        <begin position="591"/>
        <end position="601"/>
    </location>
</feature>
<feature type="compositionally biased region" description="Low complexity" evidence="1">
    <location>
        <begin position="517"/>
        <end position="527"/>
    </location>
</feature>
<keyword evidence="2" id="KW-0472">Membrane</keyword>
<feature type="compositionally biased region" description="Basic and acidic residues" evidence="1">
    <location>
        <begin position="452"/>
        <end position="479"/>
    </location>
</feature>
<protein>
    <submittedName>
        <fullName evidence="5">Proteoglycan 4-like isoform X1</fullName>
    </submittedName>
</protein>
<feature type="region of interest" description="Disordered" evidence="1">
    <location>
        <begin position="320"/>
        <end position="828"/>
    </location>
</feature>
<keyword evidence="2" id="KW-1133">Transmembrane helix</keyword>
<feature type="compositionally biased region" description="Basic and acidic residues" evidence="1">
    <location>
        <begin position="576"/>
        <end position="590"/>
    </location>
</feature>
<feature type="compositionally biased region" description="Basic and acidic residues" evidence="1">
    <location>
        <begin position="609"/>
        <end position="627"/>
    </location>
</feature>
<reference evidence="5" key="1">
    <citation type="submission" date="2025-08" db="UniProtKB">
        <authorList>
            <consortium name="RefSeq"/>
        </authorList>
    </citation>
    <scope>IDENTIFICATION</scope>
    <source>
        <tissue evidence="5">Whole sample</tissue>
    </source>
</reference>
<feature type="compositionally biased region" description="Polar residues" evidence="1">
    <location>
        <begin position="237"/>
        <end position="254"/>
    </location>
</feature>
<name>A0A8B8ERL3_CRAVI</name>
<dbReference type="RefSeq" id="XP_022342590.1">
    <property type="nucleotide sequence ID" value="XM_022486882.1"/>
</dbReference>
<proteinExistence type="predicted"/>
<dbReference type="KEGG" id="cvn:111136207"/>
<feature type="compositionally biased region" description="Basic and acidic residues" evidence="1">
    <location>
        <begin position="719"/>
        <end position="738"/>
    </location>
</feature>
<feature type="compositionally biased region" description="Basic and acidic residues" evidence="1">
    <location>
        <begin position="429"/>
        <end position="443"/>
    </location>
</feature>
<feature type="compositionally biased region" description="Basic and acidic residues" evidence="1">
    <location>
        <begin position="683"/>
        <end position="701"/>
    </location>
</feature>
<feature type="compositionally biased region" description="Basic and acidic residues" evidence="1">
    <location>
        <begin position="636"/>
        <end position="664"/>
    </location>
</feature>
<dbReference type="PROSITE" id="PS51257">
    <property type="entry name" value="PROKAR_LIPOPROTEIN"/>
    <property type="match status" value="1"/>
</dbReference>
<feature type="compositionally biased region" description="Low complexity" evidence="1">
    <location>
        <begin position="554"/>
        <end position="564"/>
    </location>
</feature>
<evidence type="ECO:0000313" key="5">
    <source>
        <dbReference type="RefSeq" id="XP_022342590.1"/>
    </source>
</evidence>
<feature type="compositionally biased region" description="Polar residues" evidence="1">
    <location>
        <begin position="666"/>
        <end position="682"/>
    </location>
</feature>
<feature type="compositionally biased region" description="Polar residues" evidence="1">
    <location>
        <begin position="418"/>
        <end position="428"/>
    </location>
</feature>
<dbReference type="GeneID" id="111136207"/>
<evidence type="ECO:0000256" key="1">
    <source>
        <dbReference type="SAM" id="MobiDB-lite"/>
    </source>
</evidence>
<feature type="region of interest" description="Disordered" evidence="1">
    <location>
        <begin position="237"/>
        <end position="287"/>
    </location>
</feature>
<sequence length="828" mass="90801">MRSNVNYFTSIIAVVVHIQFCYSSYSCPKSTPTISYVKSCPKNKSEWDSAANRKQCNSIADDLKCATPTSNFKYHCLLNRWRNATLEVCTSVFHLQGYCAVYDTQLHRVAENYETNFECLKFPEDERCPSRYPSTDAYKYQMCYTNANLEQKITTSTTTTTTIEATETKATAIRESRPDGNDGVKIAFLVILSVVVIGLLSFILWKHGPKNCPKVNNCRDVEAAGEVPVTNDETALTEQTNSIQKNTPVESVQTCKPGATGEPSERNNISSGEDEKEPLLPSKGEDSLHVTVEKNNTFVQTYKGPASVASSSDKAAFSQSSNIQSSNISDEKAPATITLDTDSSTKSGDKIPSSRLVKEVQSPILADKCADDTDDLSVTALTSDGKPLSKQRDNGLKTSTPDDVSVLSPKPTPDTQEDPTSTLQSVDTKTTRQNEVQDSKSNDKLNPSLNNSKEEASTLKSVDTKTTRQNEVQDSKSNDKLNPSLNNSKEEASTLKSVDNQATREKDDVPDSKSNEELNPSLNNSKEGASTLKSVDNKATREKDDVPDSKSNEELNPSLNNSKEGASTLKSVDNQATREKDDVPDSKSNEELNPSLNNLKEGASTLKSVDNKATREKDDVPDSKSNEELNPSLNNSKEEASTLKSVDNKATRENNEVPDFKPNEELNPSLNNSKEGASTLKSVDNKATREKDEIPDSKSIDELNPFFNNSEEEASPFKSVDKQTTRGNDEIPDSKSIDELNPFFNDSKSDLLSTSDSLPPKTSNDGAKANAKELPLNEMPEKESALGKNRKKAPAPPRPNPPSRSTEIRKDPIMKKMPAPPPPPPHKQ</sequence>
<feature type="chain" id="PRO_5034234619" evidence="3">
    <location>
        <begin position="24"/>
        <end position="828"/>
    </location>
</feature>
<accession>A0A8B8ERL3</accession>
<organism evidence="4 5">
    <name type="scientific">Crassostrea virginica</name>
    <name type="common">Eastern oyster</name>
    <dbReference type="NCBI Taxonomy" id="6565"/>
    <lineage>
        <taxon>Eukaryota</taxon>
        <taxon>Metazoa</taxon>
        <taxon>Spiralia</taxon>
        <taxon>Lophotrochozoa</taxon>
        <taxon>Mollusca</taxon>
        <taxon>Bivalvia</taxon>
        <taxon>Autobranchia</taxon>
        <taxon>Pteriomorphia</taxon>
        <taxon>Ostreida</taxon>
        <taxon>Ostreoidea</taxon>
        <taxon>Ostreidae</taxon>
        <taxon>Crassostrea</taxon>
    </lineage>
</organism>
<dbReference type="Proteomes" id="UP000694844">
    <property type="component" value="Chromosome 5"/>
</dbReference>
<keyword evidence="4" id="KW-1185">Reference proteome</keyword>
<feature type="transmembrane region" description="Helical" evidence="2">
    <location>
        <begin position="186"/>
        <end position="205"/>
    </location>
</feature>
<feature type="compositionally biased region" description="Pro residues" evidence="1">
    <location>
        <begin position="818"/>
        <end position="828"/>
    </location>
</feature>
<keyword evidence="3" id="KW-0732">Signal</keyword>
<feature type="signal peptide" evidence="3">
    <location>
        <begin position="1"/>
        <end position="23"/>
    </location>
</feature>